<dbReference type="GO" id="GO:0044716">
    <property type="term" value="F:8-oxo-GDP phosphatase activity"/>
    <property type="evidence" value="ECO:0007669"/>
    <property type="project" value="TreeGrafter"/>
</dbReference>
<dbReference type="GO" id="GO:0006260">
    <property type="term" value="P:DNA replication"/>
    <property type="evidence" value="ECO:0007669"/>
    <property type="project" value="UniProtKB-KW"/>
</dbReference>
<reference evidence="15 17" key="2">
    <citation type="submission" date="2018-08" db="EMBL/GenBank/DDBJ databases">
        <title>Draft genome of Streptococcus sp. nov. Z1.</title>
        <authorList>
            <person name="Tian Z."/>
        </authorList>
    </citation>
    <scope>NUCLEOTIDE SEQUENCE [LARGE SCALE GENOMIC DNA]</scope>
    <source>
        <strain evidence="15">Z1</strain>
        <strain evidence="17">Z1(2018)</strain>
    </source>
</reference>
<keyword evidence="6" id="KW-0227">DNA damage</keyword>
<comment type="catalytic activity">
    <reaction evidence="10">
        <text>8-oxo-dGTP + H2O = 8-oxo-dGMP + diphosphate + H(+)</text>
        <dbReference type="Rhea" id="RHEA:31575"/>
        <dbReference type="ChEBI" id="CHEBI:15377"/>
        <dbReference type="ChEBI" id="CHEBI:15378"/>
        <dbReference type="ChEBI" id="CHEBI:33019"/>
        <dbReference type="ChEBI" id="CHEBI:63224"/>
        <dbReference type="ChEBI" id="CHEBI:77896"/>
        <dbReference type="EC" id="3.6.1.55"/>
    </reaction>
</comment>
<dbReference type="RefSeq" id="WP_116877733.1">
    <property type="nucleotide sequence ID" value="NZ_CP031733.1"/>
</dbReference>
<evidence type="ECO:0000256" key="6">
    <source>
        <dbReference type="ARBA" id="ARBA00022763"/>
    </source>
</evidence>
<dbReference type="InterPro" id="IPR000086">
    <property type="entry name" value="NUDIX_hydrolase_dom"/>
</dbReference>
<evidence type="ECO:0000256" key="1">
    <source>
        <dbReference type="ARBA" id="ARBA00001946"/>
    </source>
</evidence>
<comment type="cofactor">
    <cofactor evidence="1">
        <name>Mg(2+)</name>
        <dbReference type="ChEBI" id="CHEBI:18420"/>
    </cofactor>
</comment>
<evidence type="ECO:0000259" key="12">
    <source>
        <dbReference type="PROSITE" id="PS51462"/>
    </source>
</evidence>
<dbReference type="Gene3D" id="3.90.79.10">
    <property type="entry name" value="Nucleoside Triphosphate Pyrophosphohydrolase"/>
    <property type="match status" value="1"/>
</dbReference>
<evidence type="ECO:0000256" key="8">
    <source>
        <dbReference type="ARBA" id="ARBA00022842"/>
    </source>
</evidence>
<proteinExistence type="inferred from homology"/>
<dbReference type="KEGG" id="schj:DDV21_007645"/>
<dbReference type="Pfam" id="PF00293">
    <property type="entry name" value="NUDIX"/>
    <property type="match status" value="1"/>
</dbReference>
<dbReference type="GO" id="GO:0044715">
    <property type="term" value="F:8-oxo-dGDP phosphatase activity"/>
    <property type="evidence" value="ECO:0007669"/>
    <property type="project" value="TreeGrafter"/>
</dbReference>
<evidence type="ECO:0000256" key="10">
    <source>
        <dbReference type="ARBA" id="ARBA00035861"/>
    </source>
</evidence>
<accession>A0A346ND72</accession>
<evidence type="ECO:0000313" key="15">
    <source>
        <dbReference type="EMBL" id="RFU53594.1"/>
    </source>
</evidence>
<protein>
    <recommendedName>
        <fullName evidence="11">8-oxo-dGTP diphosphatase</fullName>
        <ecNumber evidence="11">3.6.1.55</ecNumber>
    </recommendedName>
</protein>
<evidence type="ECO:0000313" key="13">
    <source>
        <dbReference type="EMBL" id="AXQ78967.1"/>
    </source>
</evidence>
<evidence type="ECO:0000256" key="11">
    <source>
        <dbReference type="ARBA" id="ARBA00038905"/>
    </source>
</evidence>
<evidence type="ECO:0000256" key="2">
    <source>
        <dbReference type="ARBA" id="ARBA00005582"/>
    </source>
</evidence>
<reference evidence="13" key="4">
    <citation type="journal article" date="2019" name="Int. J. Syst. Evol. Microbiol.">
        <title>Streptococcus chenjunshii sp. nov. isolated from feces of Tibetan antelopes.</title>
        <authorList>
            <person name="Tian Z."/>
            <person name="Lu S."/>
            <person name="Jin D."/>
            <person name="Yang J."/>
            <person name="Pu J."/>
            <person name="Lai X.H."/>
            <person name="Bai X.N."/>
            <person name="Wu X.M."/>
            <person name="Li J."/>
            <person name="Wang S."/>
            <person name="Xu J."/>
        </authorList>
    </citation>
    <scope>NUCLEOTIDE SEQUENCE</scope>
    <source>
        <strain evidence="13">Z15</strain>
    </source>
</reference>
<evidence type="ECO:0000313" key="16">
    <source>
        <dbReference type="Proteomes" id="UP000246115"/>
    </source>
</evidence>
<evidence type="ECO:0000256" key="3">
    <source>
        <dbReference type="ARBA" id="ARBA00022457"/>
    </source>
</evidence>
<name>A0A372KNV1_9STRE</name>
<dbReference type="CDD" id="cd04693">
    <property type="entry name" value="NUDIX_Hydrolase"/>
    <property type="match status" value="1"/>
</dbReference>
<evidence type="ECO:0000256" key="7">
    <source>
        <dbReference type="ARBA" id="ARBA00022801"/>
    </source>
</evidence>
<evidence type="ECO:0000256" key="4">
    <source>
        <dbReference type="ARBA" id="ARBA00022705"/>
    </source>
</evidence>
<dbReference type="EMBL" id="QVQY01000006">
    <property type="protein sequence ID" value="RFU51394.1"/>
    <property type="molecule type" value="Genomic_DNA"/>
</dbReference>
<dbReference type="Proteomes" id="UP000246115">
    <property type="component" value="Chromosome"/>
</dbReference>
<evidence type="ECO:0000313" key="18">
    <source>
        <dbReference type="Proteomes" id="UP000264056"/>
    </source>
</evidence>
<dbReference type="OrthoDB" id="9786032at2"/>
<reference evidence="14 18" key="1">
    <citation type="submission" date="2018-08" db="EMBL/GenBank/DDBJ databases">
        <title>Draft genome of Streptococcus sp .nov. Z2.</title>
        <authorList>
            <person name="Tian Z."/>
        </authorList>
    </citation>
    <scope>NUCLEOTIDE SEQUENCE [LARGE SCALE GENOMIC DNA]</scope>
    <source>
        <strain evidence="14 18">Z2</strain>
    </source>
</reference>
<dbReference type="PROSITE" id="PS00893">
    <property type="entry name" value="NUDIX_BOX"/>
    <property type="match status" value="1"/>
</dbReference>
<keyword evidence="18" id="KW-1185">Reference proteome</keyword>
<accession>A0A372KNV1</accession>
<keyword evidence="4" id="KW-0235">DNA replication</keyword>
<feature type="domain" description="Nudix hydrolase" evidence="12">
    <location>
        <begin position="28"/>
        <end position="157"/>
    </location>
</feature>
<dbReference type="GO" id="GO:0006281">
    <property type="term" value="P:DNA repair"/>
    <property type="evidence" value="ECO:0007669"/>
    <property type="project" value="UniProtKB-KW"/>
</dbReference>
<organism evidence="15 17">
    <name type="scientific">Streptococcus chenjunshii</name>
    <dbReference type="NCBI Taxonomy" id="2173853"/>
    <lineage>
        <taxon>Bacteria</taxon>
        <taxon>Bacillati</taxon>
        <taxon>Bacillota</taxon>
        <taxon>Bacilli</taxon>
        <taxon>Lactobacillales</taxon>
        <taxon>Streptococcaceae</taxon>
        <taxon>Streptococcus</taxon>
    </lineage>
</organism>
<evidence type="ECO:0000313" key="17">
    <source>
        <dbReference type="Proteomes" id="UP000262901"/>
    </source>
</evidence>
<dbReference type="PANTHER" id="PTHR47707:SF1">
    <property type="entry name" value="NUDIX HYDROLASE FAMILY PROTEIN"/>
    <property type="match status" value="1"/>
</dbReference>
<gene>
    <name evidence="13" type="ORF">DDV21_007645</name>
    <name evidence="14" type="ORF">DDV22_03535</name>
    <name evidence="15" type="ORF">DDV23_03525</name>
</gene>
<dbReference type="AlphaFoldDB" id="A0A372KNV1"/>
<keyword evidence="5" id="KW-0479">Metal-binding</keyword>
<dbReference type="SUPFAM" id="SSF55811">
    <property type="entry name" value="Nudix"/>
    <property type="match status" value="1"/>
</dbReference>
<keyword evidence="8" id="KW-0460">Magnesium</keyword>
<dbReference type="InterPro" id="IPR015797">
    <property type="entry name" value="NUDIX_hydrolase-like_dom_sf"/>
</dbReference>
<dbReference type="GO" id="GO:0035539">
    <property type="term" value="F:8-oxo-7,8-dihydrodeoxyguanosine triphosphate pyrophosphatase activity"/>
    <property type="evidence" value="ECO:0007669"/>
    <property type="project" value="UniProtKB-EC"/>
</dbReference>
<dbReference type="PROSITE" id="PS51462">
    <property type="entry name" value="NUDIX"/>
    <property type="match status" value="1"/>
</dbReference>
<keyword evidence="9" id="KW-0234">DNA repair</keyword>
<evidence type="ECO:0000256" key="9">
    <source>
        <dbReference type="ARBA" id="ARBA00023204"/>
    </source>
</evidence>
<dbReference type="Proteomes" id="UP000264056">
    <property type="component" value="Unassembled WGS sequence"/>
</dbReference>
<dbReference type="GO" id="GO:0008413">
    <property type="term" value="F:8-oxo-7,8-dihydroguanosine triphosphate pyrophosphatase activity"/>
    <property type="evidence" value="ECO:0007669"/>
    <property type="project" value="TreeGrafter"/>
</dbReference>
<dbReference type="PANTHER" id="PTHR47707">
    <property type="entry name" value="8-OXO-DGTP DIPHOSPHATASE"/>
    <property type="match status" value="1"/>
</dbReference>
<comment type="similarity">
    <text evidence="2">Belongs to the Nudix hydrolase family.</text>
</comment>
<dbReference type="EMBL" id="CP031733">
    <property type="protein sequence ID" value="AXQ78967.1"/>
    <property type="molecule type" value="Genomic_DNA"/>
</dbReference>
<dbReference type="Proteomes" id="UP000262901">
    <property type="component" value="Unassembled WGS sequence"/>
</dbReference>
<evidence type="ECO:0000256" key="5">
    <source>
        <dbReference type="ARBA" id="ARBA00022723"/>
    </source>
</evidence>
<evidence type="ECO:0000313" key="14">
    <source>
        <dbReference type="EMBL" id="RFU51394.1"/>
    </source>
</evidence>
<dbReference type="GO" id="GO:0046872">
    <property type="term" value="F:metal ion binding"/>
    <property type="evidence" value="ECO:0007669"/>
    <property type="project" value="UniProtKB-KW"/>
</dbReference>
<sequence>MEKWDAYLSNGQKTHITLARGQGIPEGLFHLVAEVLVQHSDGDILFMQRSPLKGQYGGYFEASAGGSVLQGEESKDAVVRELAEETGIKAEEPLFIDQKVLLDAASLIDRYYLKTSWDKNAISLQPHETASFIWVPLTELDTFIAGHPILPRQLETIRNVQYGKMKSKPS</sequence>
<dbReference type="EMBL" id="QVQZ01000005">
    <property type="protein sequence ID" value="RFU53594.1"/>
    <property type="molecule type" value="Genomic_DNA"/>
</dbReference>
<keyword evidence="7" id="KW-0378">Hydrolase</keyword>
<keyword evidence="3" id="KW-0515">Mutator protein</keyword>
<dbReference type="EC" id="3.6.1.55" evidence="11"/>
<dbReference type="InterPro" id="IPR020084">
    <property type="entry name" value="NUDIX_hydrolase_CS"/>
</dbReference>
<reference evidence="16" key="3">
    <citation type="submission" date="2018-08" db="EMBL/GenBank/DDBJ databases">
        <title>Streptococcus chenjunshii sp. nov., isolated from stools sample of the Tibetan antelope in the Qinghai-Tibet plateau, China.</title>
        <authorList>
            <person name="Tian Z."/>
        </authorList>
    </citation>
    <scope>NUCLEOTIDE SEQUENCE [LARGE SCALE GENOMIC DNA]</scope>
    <source>
        <strain evidence="16">Z15</strain>
    </source>
</reference>
<dbReference type="InterPro" id="IPR047127">
    <property type="entry name" value="MutT-like"/>
</dbReference>